<feature type="domain" description="Mur ligase C-terminal" evidence="4">
    <location>
        <begin position="321"/>
        <end position="447"/>
    </location>
</feature>
<keyword evidence="2 3" id="KW-0131">Cell cycle</keyword>
<evidence type="ECO:0000259" key="4">
    <source>
        <dbReference type="Pfam" id="PF02875"/>
    </source>
</evidence>
<accession>A0A7R6PZR2</accession>
<feature type="binding site" evidence="2">
    <location>
        <begin position="107"/>
        <end position="113"/>
    </location>
    <ligand>
        <name>ATP</name>
        <dbReference type="ChEBI" id="CHEBI:30616"/>
    </ligand>
</feature>
<dbReference type="GO" id="GO:0009252">
    <property type="term" value="P:peptidoglycan biosynthetic process"/>
    <property type="evidence" value="ECO:0007669"/>
    <property type="project" value="UniProtKB-UniRule"/>
</dbReference>
<gene>
    <name evidence="2 6" type="primary">murE</name>
    <name evidence="6" type="ORF">TTHT_1286</name>
</gene>
<comment type="PTM">
    <text evidence="2">Carboxylation is probably crucial for Mg(2+) binding and, consequently, for the gamma-phosphate positioning of ATP.</text>
</comment>
<feature type="binding site" evidence="2">
    <location>
        <begin position="394"/>
        <end position="397"/>
    </location>
    <ligand>
        <name>meso-2,6-diaminopimelate</name>
        <dbReference type="ChEBI" id="CHEBI:57791"/>
    </ligand>
</feature>
<dbReference type="NCBIfam" id="TIGR01085">
    <property type="entry name" value="murE"/>
    <property type="match status" value="1"/>
</dbReference>
<dbReference type="NCBIfam" id="NF001126">
    <property type="entry name" value="PRK00139.1-4"/>
    <property type="match status" value="1"/>
</dbReference>
<feature type="short sequence motif" description="Meso-diaminopimelate recognition motif" evidence="2">
    <location>
        <begin position="394"/>
        <end position="397"/>
    </location>
</feature>
<keyword evidence="2 3" id="KW-0573">Peptidoglycan synthesis</keyword>
<comment type="similarity">
    <text evidence="1 2">Belongs to the MurCDEF family. MurE subfamily.</text>
</comment>
<protein>
    <recommendedName>
        <fullName evidence="2">UDP-N-acetylmuramoyl-L-alanyl-D-glutamate--2,6-diaminopimelate ligase</fullName>
        <ecNumber evidence="2">6.3.2.13</ecNumber>
    </recommendedName>
    <alternativeName>
        <fullName evidence="2">Meso-A2pm-adding enzyme</fullName>
    </alternativeName>
    <alternativeName>
        <fullName evidence="2">Meso-diaminopimelate-adding enzyme</fullName>
    </alternativeName>
    <alternativeName>
        <fullName evidence="2">UDP-MurNAc-L-Ala-D-Glu:meso-diaminopimelate ligase</fullName>
    </alternativeName>
    <alternativeName>
        <fullName evidence="2">UDP-MurNAc-tripeptide synthetase</fullName>
    </alternativeName>
    <alternativeName>
        <fullName evidence="2">UDP-N-acetylmuramyl-tripeptide synthetase</fullName>
    </alternativeName>
</protein>
<dbReference type="Pfam" id="PF02875">
    <property type="entry name" value="Mur_ligase_C"/>
    <property type="match status" value="1"/>
</dbReference>
<evidence type="ECO:0000313" key="7">
    <source>
        <dbReference type="Proteomes" id="UP000595564"/>
    </source>
</evidence>
<dbReference type="PANTHER" id="PTHR23135:SF4">
    <property type="entry name" value="UDP-N-ACETYLMURAMOYL-L-ALANYL-D-GLUTAMATE--2,6-DIAMINOPIMELATE LIGASE MURE HOMOLOG, CHLOROPLASTIC"/>
    <property type="match status" value="1"/>
</dbReference>
<organism evidence="6 7">
    <name type="scientific">Thermotomaculum hydrothermale</name>
    <dbReference type="NCBI Taxonomy" id="981385"/>
    <lineage>
        <taxon>Bacteria</taxon>
        <taxon>Pseudomonadati</taxon>
        <taxon>Acidobacteriota</taxon>
        <taxon>Holophagae</taxon>
        <taxon>Thermotomaculales</taxon>
        <taxon>Thermotomaculaceae</taxon>
        <taxon>Thermotomaculum</taxon>
    </lineage>
</organism>
<dbReference type="Gene3D" id="3.40.1390.10">
    <property type="entry name" value="MurE/MurF, N-terminal domain"/>
    <property type="match status" value="1"/>
</dbReference>
<dbReference type="EMBL" id="AP017470">
    <property type="protein sequence ID" value="BBB32803.1"/>
    <property type="molecule type" value="Genomic_DNA"/>
</dbReference>
<feature type="binding site" evidence="2">
    <location>
        <position position="445"/>
    </location>
    <ligand>
        <name>meso-2,6-diaminopimelate</name>
        <dbReference type="ChEBI" id="CHEBI:57791"/>
    </ligand>
</feature>
<dbReference type="InterPro" id="IPR005761">
    <property type="entry name" value="UDP-N-AcMur-Glu-dNH2Pim_ligase"/>
</dbReference>
<feature type="binding site" evidence="2">
    <location>
        <position position="449"/>
    </location>
    <ligand>
        <name>meso-2,6-diaminopimelate</name>
        <dbReference type="ChEBI" id="CHEBI:57791"/>
    </ligand>
</feature>
<feature type="domain" description="Mur ligase central" evidence="5">
    <location>
        <begin position="105"/>
        <end position="298"/>
    </location>
</feature>
<dbReference type="EC" id="6.3.2.13" evidence="2"/>
<dbReference type="GO" id="GO:0005737">
    <property type="term" value="C:cytoplasm"/>
    <property type="evidence" value="ECO:0007669"/>
    <property type="project" value="UniProtKB-SubCell"/>
</dbReference>
<dbReference type="Gene3D" id="3.90.190.20">
    <property type="entry name" value="Mur ligase, C-terminal domain"/>
    <property type="match status" value="1"/>
</dbReference>
<reference evidence="6 7" key="1">
    <citation type="journal article" date="2012" name="Extremophiles">
        <title>Thermotomaculum hydrothermale gen. nov., sp. nov., a novel heterotrophic thermophile within the phylum Acidobacteria from a deep-sea hydrothermal vent chimney in the Southern Okinawa Trough.</title>
        <authorList>
            <person name="Izumi H."/>
            <person name="Nunoura T."/>
            <person name="Miyazaki M."/>
            <person name="Mino S."/>
            <person name="Toki T."/>
            <person name="Takai K."/>
            <person name="Sako Y."/>
            <person name="Sawabe T."/>
            <person name="Nakagawa S."/>
        </authorList>
    </citation>
    <scope>NUCLEOTIDE SEQUENCE [LARGE SCALE GENOMIC DNA]</scope>
    <source>
        <strain evidence="6 7">AC55</strain>
    </source>
</reference>
<comment type="subcellular location">
    <subcellularLocation>
        <location evidence="2 3">Cytoplasm</location>
    </subcellularLocation>
</comment>
<dbReference type="GO" id="GO:0008765">
    <property type="term" value="F:UDP-N-acetylmuramoylalanyl-D-glutamate-2,6-diaminopimelate ligase activity"/>
    <property type="evidence" value="ECO:0007669"/>
    <property type="project" value="UniProtKB-UniRule"/>
</dbReference>
<dbReference type="GO" id="GO:0051301">
    <property type="term" value="P:cell division"/>
    <property type="evidence" value="ECO:0007669"/>
    <property type="project" value="UniProtKB-KW"/>
</dbReference>
<dbReference type="Pfam" id="PF08245">
    <property type="entry name" value="Mur_ligase_M"/>
    <property type="match status" value="1"/>
</dbReference>
<comment type="pathway">
    <text evidence="2 3">Cell wall biogenesis; peptidoglycan biosynthesis.</text>
</comment>
<keyword evidence="2 3" id="KW-0133">Cell shape</keyword>
<keyword evidence="2 3" id="KW-0961">Cell wall biogenesis/degradation</keyword>
<feature type="modified residue" description="N6-carboxylysine" evidence="2">
    <location>
        <position position="211"/>
    </location>
</feature>
<keyword evidence="2" id="KW-0963">Cytoplasm</keyword>
<keyword evidence="2 6" id="KW-0436">Ligase</keyword>
<dbReference type="Proteomes" id="UP000595564">
    <property type="component" value="Chromosome"/>
</dbReference>
<feature type="binding site" evidence="2">
    <location>
        <position position="171"/>
    </location>
    <ligand>
        <name>UDP-N-acetyl-alpha-D-muramoyl-L-alanyl-D-glutamate</name>
        <dbReference type="ChEBI" id="CHEBI:83900"/>
    </ligand>
</feature>
<dbReference type="GO" id="GO:0005524">
    <property type="term" value="F:ATP binding"/>
    <property type="evidence" value="ECO:0007669"/>
    <property type="project" value="UniProtKB-UniRule"/>
</dbReference>
<dbReference type="SUPFAM" id="SSF53623">
    <property type="entry name" value="MurD-like peptide ligases, catalytic domain"/>
    <property type="match status" value="1"/>
</dbReference>
<dbReference type="SUPFAM" id="SSF53244">
    <property type="entry name" value="MurD-like peptide ligases, peptide-binding domain"/>
    <property type="match status" value="1"/>
</dbReference>
<keyword evidence="2 3" id="KW-0132">Cell division</keyword>
<feature type="binding site" evidence="2">
    <location>
        <begin position="144"/>
        <end position="145"/>
    </location>
    <ligand>
        <name>UDP-N-acetyl-alpha-D-muramoyl-L-alanyl-D-glutamate</name>
        <dbReference type="ChEBI" id="CHEBI:83900"/>
    </ligand>
</feature>
<dbReference type="Gene3D" id="3.40.1190.10">
    <property type="entry name" value="Mur-like, catalytic domain"/>
    <property type="match status" value="1"/>
</dbReference>
<dbReference type="InterPro" id="IPR035911">
    <property type="entry name" value="MurE/MurF_N"/>
</dbReference>
<dbReference type="UniPathway" id="UPA00219"/>
<evidence type="ECO:0000256" key="2">
    <source>
        <dbReference type="HAMAP-Rule" id="MF_00208"/>
    </source>
</evidence>
<comment type="function">
    <text evidence="2">Catalyzes the addition of meso-diaminopimelic acid to the nucleotide precursor UDP-N-acetylmuramoyl-L-alanyl-D-glutamate (UMAG) in the biosynthesis of bacterial cell-wall peptidoglycan.</text>
</comment>
<comment type="catalytic activity">
    <reaction evidence="2">
        <text>UDP-N-acetyl-alpha-D-muramoyl-L-alanyl-D-glutamate + meso-2,6-diaminopimelate + ATP = UDP-N-acetyl-alpha-D-muramoyl-L-alanyl-gamma-D-glutamyl-meso-2,6-diaminopimelate + ADP + phosphate + H(+)</text>
        <dbReference type="Rhea" id="RHEA:23676"/>
        <dbReference type="ChEBI" id="CHEBI:15378"/>
        <dbReference type="ChEBI" id="CHEBI:30616"/>
        <dbReference type="ChEBI" id="CHEBI:43474"/>
        <dbReference type="ChEBI" id="CHEBI:57791"/>
        <dbReference type="ChEBI" id="CHEBI:83900"/>
        <dbReference type="ChEBI" id="CHEBI:83905"/>
        <dbReference type="ChEBI" id="CHEBI:456216"/>
        <dbReference type="EC" id="6.3.2.13"/>
    </reaction>
</comment>
<evidence type="ECO:0000256" key="3">
    <source>
        <dbReference type="RuleBase" id="RU004135"/>
    </source>
</evidence>
<evidence type="ECO:0000259" key="5">
    <source>
        <dbReference type="Pfam" id="PF08245"/>
    </source>
</evidence>
<dbReference type="InterPro" id="IPR036615">
    <property type="entry name" value="Mur_ligase_C_dom_sf"/>
</dbReference>
<dbReference type="HAMAP" id="MF_00208">
    <property type="entry name" value="MurE"/>
    <property type="match status" value="1"/>
</dbReference>
<dbReference type="KEGG" id="thyd:TTHT_1286"/>
<name>A0A7R6PZR2_9BACT</name>
<proteinExistence type="inferred from homology"/>
<dbReference type="SUPFAM" id="SSF63418">
    <property type="entry name" value="MurE/MurF N-terminal domain"/>
    <property type="match status" value="1"/>
</dbReference>
<keyword evidence="7" id="KW-1185">Reference proteome</keyword>
<comment type="caution">
    <text evidence="2">Lacks conserved residue(s) required for the propagation of feature annotation.</text>
</comment>
<dbReference type="AlphaFoldDB" id="A0A7R6PZR2"/>
<keyword evidence="2" id="KW-0067">ATP-binding</keyword>
<evidence type="ECO:0000256" key="1">
    <source>
        <dbReference type="ARBA" id="ARBA00005898"/>
    </source>
</evidence>
<sequence length="475" mass="53171">MKLKDLIKGIKIKEINADLETEIRGVCYHSGDCKENFAYFARKGLKYDGFRFIPGCFKKGVSVFFGEEGFKNFPCIVVEDILEAQAIASANFYGNPQNFLKIVGITGTNGKTTTSYLIKEGLNAGLISTIEIITGKRSEKARLTTPESTDIFKYLREMVDSGIKNAVIEVSAHALTLKRVFGLEFDAVVFTTFSQDHLDYYKTMEEYLNAKLKVFSMLKDSGFCVLNSDLEIFNSLKSMCKNPITVGMNNNPDIKINKIERKADGLEITFSIKGKEKKTLFPMIGDYNAYNLGFAIAVLERFGVNIDGFFKKIEKSFFVPGRVEKIHSQKGITVIVDFAHTPEGLENLLSSVKKHTEGKLITVFGCGGDRDRSKRPLMLEAVCKYSDRVFVTADNPRGEDLSEIFSDIKKGKTYEKDVAYIEDRKDAIFEAISGAKKGDIVVLAGKGHEEYQIIGNRKIPFSDREIALEALNESK</sequence>
<dbReference type="InterPro" id="IPR004101">
    <property type="entry name" value="Mur_ligase_C"/>
</dbReference>
<feature type="binding site" evidence="2">
    <location>
        <position position="179"/>
    </location>
    <ligand>
        <name>UDP-N-acetyl-alpha-D-muramoyl-L-alanyl-D-glutamate</name>
        <dbReference type="ChEBI" id="CHEBI:83900"/>
    </ligand>
</feature>
<evidence type="ECO:0000313" key="6">
    <source>
        <dbReference type="EMBL" id="BBB32803.1"/>
    </source>
</evidence>
<keyword evidence="2" id="KW-0460">Magnesium</keyword>
<feature type="binding site" evidence="2">
    <location>
        <position position="370"/>
    </location>
    <ligand>
        <name>meso-2,6-diaminopimelate</name>
        <dbReference type="ChEBI" id="CHEBI:57791"/>
    </ligand>
</feature>
<dbReference type="PANTHER" id="PTHR23135">
    <property type="entry name" value="MUR LIGASE FAMILY MEMBER"/>
    <property type="match status" value="1"/>
</dbReference>
<dbReference type="GO" id="GO:0000287">
    <property type="term" value="F:magnesium ion binding"/>
    <property type="evidence" value="ECO:0007669"/>
    <property type="project" value="UniProtKB-UniRule"/>
</dbReference>
<dbReference type="GO" id="GO:0008360">
    <property type="term" value="P:regulation of cell shape"/>
    <property type="evidence" value="ECO:0007669"/>
    <property type="project" value="UniProtKB-KW"/>
</dbReference>
<dbReference type="InterPro" id="IPR013221">
    <property type="entry name" value="Mur_ligase_cen"/>
</dbReference>
<keyword evidence="2" id="KW-0547">Nucleotide-binding</keyword>
<comment type="cofactor">
    <cofactor evidence="2">
        <name>Mg(2+)</name>
        <dbReference type="ChEBI" id="CHEBI:18420"/>
    </cofactor>
</comment>
<dbReference type="InterPro" id="IPR036565">
    <property type="entry name" value="Mur-like_cat_sf"/>
</dbReference>
<dbReference type="RefSeq" id="WP_201327107.1">
    <property type="nucleotide sequence ID" value="NZ_AP017470.1"/>
</dbReference>
<dbReference type="GO" id="GO:0071555">
    <property type="term" value="P:cell wall organization"/>
    <property type="evidence" value="ECO:0007669"/>
    <property type="project" value="UniProtKB-KW"/>
</dbReference>